<dbReference type="FunFam" id="1.20.58.60:FF:000022">
    <property type="entry name" value="Microtubule-actin cross-linking factor 1"/>
    <property type="match status" value="1"/>
</dbReference>
<keyword evidence="5" id="KW-0206">Cytoskeleton</keyword>
<dbReference type="InterPro" id="IPR011992">
    <property type="entry name" value="EF-hand-dom_pair"/>
</dbReference>
<feature type="coiled-coil region" evidence="6">
    <location>
        <begin position="902"/>
        <end position="929"/>
    </location>
</feature>
<dbReference type="FunFam" id="1.10.238.10:FF:000013">
    <property type="entry name" value="Microtubule-actin cross-linking factor 1"/>
    <property type="match status" value="1"/>
</dbReference>
<feature type="domain" description="EF-hand" evidence="8">
    <location>
        <begin position="1851"/>
        <end position="1886"/>
    </location>
</feature>
<dbReference type="InterPro" id="IPR002048">
    <property type="entry name" value="EF_hand_dom"/>
</dbReference>
<comment type="subcellular location">
    <subcellularLocation>
        <location evidence="1">Cytoplasm</location>
        <location evidence="1">Cytoskeleton</location>
    </subcellularLocation>
</comment>
<dbReference type="GO" id="GO:0005509">
    <property type="term" value="F:calcium ion binding"/>
    <property type="evidence" value="ECO:0007669"/>
    <property type="project" value="InterPro"/>
</dbReference>
<dbReference type="InterPro" id="IPR018159">
    <property type="entry name" value="Spectrin/alpha-actinin"/>
</dbReference>
<dbReference type="Pfam" id="PF02187">
    <property type="entry name" value="GAS2"/>
    <property type="match status" value="1"/>
</dbReference>
<evidence type="ECO:0000256" key="4">
    <source>
        <dbReference type="ARBA" id="ARBA00022837"/>
    </source>
</evidence>
<dbReference type="EMBL" id="VZSW01000937">
    <property type="protein sequence ID" value="NXY36331.1"/>
    <property type="molecule type" value="Genomic_DNA"/>
</dbReference>
<feature type="compositionally biased region" description="Low complexity" evidence="7">
    <location>
        <begin position="2178"/>
        <end position="2188"/>
    </location>
</feature>
<keyword evidence="11" id="KW-1185">Reference proteome</keyword>
<feature type="domain" description="GAR" evidence="9">
    <location>
        <begin position="1927"/>
        <end position="2019"/>
    </location>
</feature>
<protein>
    <submittedName>
        <fullName evidence="10">MACF1 factor</fullName>
    </submittedName>
</protein>
<dbReference type="PROSITE" id="PS00018">
    <property type="entry name" value="EF_HAND_1"/>
    <property type="match status" value="2"/>
</dbReference>
<dbReference type="InterPro" id="IPR043197">
    <property type="entry name" value="Plakin"/>
</dbReference>
<dbReference type="SMART" id="SM00150">
    <property type="entry name" value="SPEC"/>
    <property type="match status" value="14"/>
</dbReference>
<comment type="caution">
    <text evidence="10">The sequence shown here is derived from an EMBL/GenBank/DDBJ whole genome shotgun (WGS) entry which is preliminary data.</text>
</comment>
<dbReference type="FunFam" id="1.20.58.60:FF:000088">
    <property type="entry name" value="microtubule-actin cross-linking factor 1 isoform X2"/>
    <property type="match status" value="1"/>
</dbReference>
<evidence type="ECO:0000259" key="8">
    <source>
        <dbReference type="PROSITE" id="PS50222"/>
    </source>
</evidence>
<feature type="region of interest" description="Disordered" evidence="7">
    <location>
        <begin position="1757"/>
        <end position="1795"/>
    </location>
</feature>
<evidence type="ECO:0000256" key="2">
    <source>
        <dbReference type="ARBA" id="ARBA00022490"/>
    </source>
</evidence>
<keyword evidence="3" id="KW-0479">Metal-binding</keyword>
<feature type="compositionally biased region" description="Low complexity" evidence="7">
    <location>
        <begin position="2138"/>
        <end position="2152"/>
    </location>
</feature>
<evidence type="ECO:0000256" key="3">
    <source>
        <dbReference type="ARBA" id="ARBA00022723"/>
    </source>
</evidence>
<proteinExistence type="predicted"/>
<organism evidence="10 11">
    <name type="scientific">Pomatorhinus ruficollis</name>
    <name type="common">streak-breasted scimitar babbler</name>
    <dbReference type="NCBI Taxonomy" id="932028"/>
    <lineage>
        <taxon>Eukaryota</taxon>
        <taxon>Metazoa</taxon>
        <taxon>Chordata</taxon>
        <taxon>Craniata</taxon>
        <taxon>Vertebrata</taxon>
        <taxon>Euteleostomi</taxon>
        <taxon>Archelosauria</taxon>
        <taxon>Archosauria</taxon>
        <taxon>Dinosauria</taxon>
        <taxon>Saurischia</taxon>
        <taxon>Theropoda</taxon>
        <taxon>Coelurosauria</taxon>
        <taxon>Aves</taxon>
        <taxon>Neognathae</taxon>
        <taxon>Neoaves</taxon>
        <taxon>Telluraves</taxon>
        <taxon>Australaves</taxon>
        <taxon>Passeriformes</taxon>
        <taxon>Sylvioidea</taxon>
        <taxon>Timaliidae</taxon>
        <taxon>Pomatorhinus</taxon>
    </lineage>
</organism>
<dbReference type="FunFam" id="1.20.58.60:FF:000014">
    <property type="entry name" value="microtubule-actin cross-linking factor 1"/>
    <property type="match status" value="1"/>
</dbReference>
<dbReference type="PROSITE" id="PS50222">
    <property type="entry name" value="EF_HAND_2"/>
    <property type="match status" value="2"/>
</dbReference>
<dbReference type="CDD" id="cd00051">
    <property type="entry name" value="EFh"/>
    <property type="match status" value="1"/>
</dbReference>
<evidence type="ECO:0000259" key="9">
    <source>
        <dbReference type="PROSITE" id="PS51460"/>
    </source>
</evidence>
<evidence type="ECO:0000256" key="1">
    <source>
        <dbReference type="ARBA" id="ARBA00004245"/>
    </source>
</evidence>
<dbReference type="GO" id="GO:0051893">
    <property type="term" value="P:regulation of focal adhesion assembly"/>
    <property type="evidence" value="ECO:0007669"/>
    <property type="project" value="TreeGrafter"/>
</dbReference>
<feature type="non-terminal residue" evidence="10">
    <location>
        <position position="2215"/>
    </location>
</feature>
<dbReference type="InterPro" id="IPR003108">
    <property type="entry name" value="GAR_dom"/>
</dbReference>
<dbReference type="SMART" id="SM00054">
    <property type="entry name" value="EFh"/>
    <property type="match status" value="2"/>
</dbReference>
<dbReference type="GO" id="GO:0015629">
    <property type="term" value="C:actin cytoskeleton"/>
    <property type="evidence" value="ECO:0007669"/>
    <property type="project" value="TreeGrafter"/>
</dbReference>
<keyword evidence="4" id="KW-0106">Calcium</keyword>
<dbReference type="GO" id="GO:0042060">
    <property type="term" value="P:wound healing"/>
    <property type="evidence" value="ECO:0007669"/>
    <property type="project" value="TreeGrafter"/>
</dbReference>
<dbReference type="Proteomes" id="UP000572837">
    <property type="component" value="Unassembled WGS sequence"/>
</dbReference>
<dbReference type="Gene3D" id="1.20.58.60">
    <property type="match status" value="15"/>
</dbReference>
<dbReference type="FunFam" id="1.20.58.60:FF:000016">
    <property type="entry name" value="Microtubule-actin cross-linking factor 1"/>
    <property type="match status" value="1"/>
</dbReference>
<feature type="compositionally biased region" description="Low complexity" evidence="7">
    <location>
        <begin position="2055"/>
        <end position="2087"/>
    </location>
</feature>
<dbReference type="FunFam" id="3.30.920.20:FF:000001">
    <property type="entry name" value="Microtubule-actin cross-linking factor 1"/>
    <property type="match status" value="1"/>
</dbReference>
<feature type="domain" description="EF-hand" evidence="8">
    <location>
        <begin position="1887"/>
        <end position="1922"/>
    </location>
</feature>
<feature type="non-terminal residue" evidence="10">
    <location>
        <position position="1"/>
    </location>
</feature>
<dbReference type="GO" id="GO:0008017">
    <property type="term" value="F:microtubule binding"/>
    <property type="evidence" value="ECO:0007669"/>
    <property type="project" value="InterPro"/>
</dbReference>
<dbReference type="FunFam" id="1.20.58.60:FF:000012">
    <property type="entry name" value="Microtubule-actin cross-linking factor 1"/>
    <property type="match status" value="1"/>
</dbReference>
<keyword evidence="2" id="KW-0963">Cytoplasm</keyword>
<feature type="compositionally biased region" description="Polar residues" evidence="7">
    <location>
        <begin position="2167"/>
        <end position="2177"/>
    </location>
</feature>
<dbReference type="Pfam" id="PF13499">
    <property type="entry name" value="EF-hand_7"/>
    <property type="match status" value="1"/>
</dbReference>
<dbReference type="GO" id="GO:0005886">
    <property type="term" value="C:plasma membrane"/>
    <property type="evidence" value="ECO:0007669"/>
    <property type="project" value="UniProtKB-SubCell"/>
</dbReference>
<evidence type="ECO:0000313" key="10">
    <source>
        <dbReference type="EMBL" id="NXY36331.1"/>
    </source>
</evidence>
<dbReference type="GO" id="GO:0005198">
    <property type="term" value="F:structural molecule activity"/>
    <property type="evidence" value="ECO:0007669"/>
    <property type="project" value="TreeGrafter"/>
</dbReference>
<dbReference type="SUPFAM" id="SSF47473">
    <property type="entry name" value="EF-hand"/>
    <property type="match status" value="1"/>
</dbReference>
<dbReference type="FunFam" id="1.20.58.60:FF:000008">
    <property type="entry name" value="microtubule-actin cross-linking factor 1"/>
    <property type="match status" value="2"/>
</dbReference>
<dbReference type="GO" id="GO:0032886">
    <property type="term" value="P:regulation of microtubule-based process"/>
    <property type="evidence" value="ECO:0007669"/>
    <property type="project" value="TreeGrafter"/>
</dbReference>
<dbReference type="Gene3D" id="1.10.238.10">
    <property type="entry name" value="EF-hand"/>
    <property type="match status" value="1"/>
</dbReference>
<evidence type="ECO:0000256" key="6">
    <source>
        <dbReference type="SAM" id="Coils"/>
    </source>
</evidence>
<dbReference type="InterPro" id="IPR036534">
    <property type="entry name" value="GAR_dom_sf"/>
</dbReference>
<evidence type="ECO:0000256" key="5">
    <source>
        <dbReference type="ARBA" id="ARBA00023212"/>
    </source>
</evidence>
<dbReference type="GO" id="GO:0005874">
    <property type="term" value="C:microtubule"/>
    <property type="evidence" value="ECO:0007669"/>
    <property type="project" value="TreeGrafter"/>
</dbReference>
<dbReference type="GO" id="GO:0045104">
    <property type="term" value="P:intermediate filament cytoskeleton organization"/>
    <property type="evidence" value="ECO:0007669"/>
    <property type="project" value="InterPro"/>
</dbReference>
<dbReference type="GO" id="GO:0045296">
    <property type="term" value="F:cadherin binding"/>
    <property type="evidence" value="ECO:0007669"/>
    <property type="project" value="TreeGrafter"/>
</dbReference>
<feature type="compositionally biased region" description="Polar residues" evidence="7">
    <location>
        <begin position="2104"/>
        <end position="2127"/>
    </location>
</feature>
<sequence length="2215" mass="251073">FQKEQVDPLQLKLQQVNGVGQGLIQSAGKNCDVQGLEHDMEEINTRWNTLNKKVAQRVAQLQEALLHCGKFQDALEPLLSWLADTEELISNQKPPSAEYKVVKAQIQEQKLLQRLLDDRKATVEMIQAEGDRIAQSAEPADRDKIVGQLESLARRWEGLLGRAAARQKQLEDILVLAKQFHETTEPVSDWLSVTEKKLANSEPIGTQTAKIQQQISRHKALEEEIESHAADVSRALGVGHSLSSLSCAAEQRLLAEKLEALQSRYGEVQDRCGRKAALLDQALANARLFGEEEVEVLNWLAEVEDKLGSVSIKDFKRDVLQKQHADQLALNEEIVNRKKNVDQAIRNGQALLKQTTGEEVLLIQEKLDGIKTRYSDITAASSKALRTLEQARQLATKFQSTHEELTGWMSKVEDELASSGAQSPAGEQIPQFQQRQKELKKEVMEHRLVLDTVNEVSRALLELVPWRAREGLDKLVSDTNERYKLVSDTIKQRVEEIDAAIQRSQQVSEKPLQGFLGRAGMILPLVFLQAFSIDIIRHKDSMDELFSQRNEIFGTCGEEQKAVLQEKTESLVQQYEAVSQLNSERYARLERAQVLVNQFWETYEELNPWIEETQALISQLPPPAIDHEQLKQQQDDMRQLRESIAEHKPHIDKLLKIGPQLKDLNPEEGEMVQEKYSRAEALYAKIKEEVCQRALALDEAFSQSTQVRRGAREGNLPLTAPLGEPRALECGFIPPQLRESIAEHKPHIDKLLKIGPQLKDLNPEEGEMVQEKYSRAEALYAKIKEEDKLDQMVFFWEDIKARTEEREMKFLDVLELAEKFWYDMAALLTTIKDTQDIVHDLESPGIDPSIIKQQVEAAETIKEETDGLHEELEFIRLLGTDLIFACGETEKPEVKKSIDEMNNAWENLNKTWKERLEKLEEAMQSAVQYQDTLQAMFDWLDNAVIKLCNMSPVGTDLSTVKEQMNEMKEFKMEVYQQQIEMEKLNHQGELMLKKATDETDRDIIKEPLTELKHLWENLGEKIAHRQHKLEAALLALGQFQHALAELMAWLTHTEELLDAQKPINGDPKVIEVELAKHHVLKNDVLAHQATVETVNKAGNELLESSAGDDASSLRNRLEKLNSCWESVLQKTEEREQQLQSTLQQAQGFHGEIEDFLLWLTRMESQLSASKPTGGLPETAREQLNAHMELYSQFKAKEDVYSQLLAKGRLMLLNRDDSGSGSKTEQSVALLEQKWCLVSTKMEERKAKLEEALALATDFQNSLQDFINWLTLAEQSLNIAPPPSLILAAVLAQIDEHKVFANEVNAHRDRIIELDQTGNQLKFLSQKQDVVLIKNLLVSVQSRWEKVVQRSVERGRALDDARKRAKQFHEAWKKLIDWLEDAENHLDSELEISNDPDKIKLQLSKHKEFQKTLGGKQPVYDTTIRTGRALKEKALLPDDTQKLDNLLGEVRDKWDTVCGKSVERQHKLEEALLFSGQFMDALQALVDWLYKVEPQLAEDQPVHGDLDLVMNLMDAHKVFQKELGKRTGTVQVLKRSGRELIDNSRDDTTWVKVQLQELSNRWDTVCKLSVSKQTRLEQALKQAEEFRTAVHMLLEWLSEAEQSLRFRGALPDDAEALQALIDAHKEFMKKVEEKRADVNAAVGMGEVILGACHPDCITTIKHWITIIRARFEEVLTWAKQHQQRLESALSELVANAELLEELLAWIQGAEATLIQRDQDAMPQNIDDVKALISEHQSFMEEMTRKQPDVDRVTKTYKRKATEPPHGPFIDKSRSNRKSLGQAAPPSMPIISQSETKNPRINQLSARWQQVWLLALERQRKLNDALDRLEELKEFANFDFDVWRKKYMRWMNHKKSRVMDFFRRIDKDQDGKITRQEFIDGILASKFPTTKLEMTAVADIFDRDGDGYIDYYEFVAALHPNKDAYRPTTDADKIEDEVTRQVAQCKCAKRFQVEQIGENKYRGRSHIPLGVPLSLTFSLAPQFGDSQQLRLVRILRSTVMVRVGGGWMALDEFLVKNDPCRARGRTNLELREKFILPEGASQGMTPFRSRGRRSKPSSRAASPTRSSSSASQSNHSCASMPSSPATPASGAKVTPSAGSKLKRPTFHSSRTSLAGDTSNSSSPVSTGAKTTRADPKKAASRPTSRAGSRTGSRASSRRGSDASDFDLLETQSACSDTSESSAAGGQSSRRGAAKPSKIPTMSKKTPSATPKTPGPKR</sequence>
<dbReference type="SUPFAM" id="SSF46966">
    <property type="entry name" value="Spectrin repeat"/>
    <property type="match status" value="12"/>
</dbReference>
<reference evidence="10 11" key="1">
    <citation type="submission" date="2020-02" db="EMBL/GenBank/DDBJ databases">
        <title>Bird 10,000 Genomes (B10K) Project - Family phase.</title>
        <authorList>
            <person name="Zhang G."/>
        </authorList>
    </citation>
    <scope>NUCLEOTIDE SEQUENCE [LARGE SCALE GENOMIC DNA]</scope>
    <source>
        <strain evidence="10">B10K-IZ-033-81</strain>
        <tissue evidence="10">Muscle</tissue>
    </source>
</reference>
<dbReference type="Gene3D" id="3.30.920.20">
    <property type="entry name" value="Gas2-like domain"/>
    <property type="match status" value="1"/>
</dbReference>
<evidence type="ECO:0000313" key="11">
    <source>
        <dbReference type="Proteomes" id="UP000572837"/>
    </source>
</evidence>
<dbReference type="FunFam" id="1.20.58.60:FF:000001">
    <property type="entry name" value="Microtubule-actin cross-linking factor 1"/>
    <property type="match status" value="3"/>
</dbReference>
<dbReference type="GO" id="GO:0005737">
    <property type="term" value="C:cytoplasm"/>
    <property type="evidence" value="ECO:0007669"/>
    <property type="project" value="TreeGrafter"/>
</dbReference>
<dbReference type="InterPro" id="IPR018247">
    <property type="entry name" value="EF_Hand_1_Ca_BS"/>
</dbReference>
<evidence type="ECO:0000256" key="7">
    <source>
        <dbReference type="SAM" id="MobiDB-lite"/>
    </source>
</evidence>
<gene>
    <name evidence="10" type="primary">Macf1_1</name>
    <name evidence="10" type="ORF">PORRUF_R07823</name>
</gene>
<dbReference type="InterPro" id="IPR002017">
    <property type="entry name" value="Spectrin_repeat"/>
</dbReference>
<dbReference type="FunFam" id="1.20.58.60:FF:000025">
    <property type="entry name" value="microtubule-actin cross-linking factor 1"/>
    <property type="match status" value="1"/>
</dbReference>
<dbReference type="PANTHER" id="PTHR23169">
    <property type="entry name" value="ENVOPLAKIN"/>
    <property type="match status" value="1"/>
</dbReference>
<dbReference type="FunFam" id="1.20.58.60:FF:000092">
    <property type="entry name" value="microtubule-actin cross-linking factor 1 isoform X2"/>
    <property type="match status" value="1"/>
</dbReference>
<dbReference type="PANTHER" id="PTHR23169:SF25">
    <property type="entry name" value="MICROTUBULE-ACTIN CROSS-LINKING FACTOR 1, ISOFORMS 1_2_3_4_5"/>
    <property type="match status" value="1"/>
</dbReference>
<dbReference type="FunFam" id="1.20.58.60:FF:000048">
    <property type="entry name" value="microtubule-actin cross-linking factor 1 isoform X3"/>
    <property type="match status" value="1"/>
</dbReference>
<dbReference type="PROSITE" id="PS51460">
    <property type="entry name" value="GAR"/>
    <property type="match status" value="1"/>
</dbReference>
<dbReference type="SMART" id="SM00243">
    <property type="entry name" value="GAS2"/>
    <property type="match status" value="1"/>
</dbReference>
<dbReference type="CDD" id="cd00176">
    <property type="entry name" value="SPEC"/>
    <property type="match status" value="7"/>
</dbReference>
<accession>A0A7L4J5P2</accession>
<dbReference type="Pfam" id="PF00435">
    <property type="entry name" value="Spectrin"/>
    <property type="match status" value="12"/>
</dbReference>
<dbReference type="SUPFAM" id="SSF143575">
    <property type="entry name" value="GAS2 domain-like"/>
    <property type="match status" value="1"/>
</dbReference>
<keyword evidence="6" id="KW-0175">Coiled coil</keyword>
<dbReference type="GO" id="GO:0005882">
    <property type="term" value="C:intermediate filament"/>
    <property type="evidence" value="ECO:0007669"/>
    <property type="project" value="TreeGrafter"/>
</dbReference>
<feature type="region of interest" description="Disordered" evidence="7">
    <location>
        <begin position="2037"/>
        <end position="2215"/>
    </location>
</feature>
<name>A0A7L4J5P2_9PASS</name>
<dbReference type="FunFam" id="1.20.58.60:FF:000021">
    <property type="entry name" value="Microtubule-actin cross-linking factor 1"/>
    <property type="match status" value="1"/>
</dbReference>